<keyword evidence="7" id="KW-1006">Bacterial flagellum protein export</keyword>
<dbReference type="KEGG" id="xyk:GT347_14975"/>
<evidence type="ECO:0000313" key="10">
    <source>
        <dbReference type="EMBL" id="QHI99165.1"/>
    </source>
</evidence>
<keyword evidence="6" id="KW-0653">Protein transport</keyword>
<dbReference type="PANTHER" id="PTHR34982:SF1">
    <property type="entry name" value="FLAGELLAR ASSEMBLY PROTEIN FLIH"/>
    <property type="match status" value="1"/>
</dbReference>
<protein>
    <recommendedName>
        <fullName evidence="3">Flagellar assembly protein FliH</fullName>
    </recommendedName>
</protein>
<reference evidence="10 11" key="1">
    <citation type="submission" date="2020-01" db="EMBL/GenBank/DDBJ databases">
        <title>Genome sequencing of strain KACC 21265.</title>
        <authorList>
            <person name="Heo J."/>
            <person name="Kim S.-J."/>
            <person name="Kim J.-S."/>
            <person name="Hong S.-B."/>
            <person name="Kwon S.-W."/>
        </authorList>
    </citation>
    <scope>NUCLEOTIDE SEQUENCE [LARGE SCALE GENOMIC DNA]</scope>
    <source>
        <strain evidence="10 11">KACC 21265</strain>
    </source>
</reference>
<evidence type="ECO:0000313" key="11">
    <source>
        <dbReference type="Proteomes" id="UP000464787"/>
    </source>
</evidence>
<feature type="region of interest" description="Disordered" evidence="8">
    <location>
        <begin position="34"/>
        <end position="56"/>
    </location>
</feature>
<evidence type="ECO:0000256" key="3">
    <source>
        <dbReference type="ARBA" id="ARBA00016507"/>
    </source>
</evidence>
<dbReference type="Pfam" id="PF02108">
    <property type="entry name" value="FliH"/>
    <property type="match status" value="1"/>
</dbReference>
<dbReference type="EMBL" id="CP047650">
    <property type="protein sequence ID" value="QHI99165.1"/>
    <property type="molecule type" value="Genomic_DNA"/>
</dbReference>
<dbReference type="RefSeq" id="WP_160552946.1">
    <property type="nucleotide sequence ID" value="NZ_CP047650.1"/>
</dbReference>
<evidence type="ECO:0000256" key="4">
    <source>
        <dbReference type="ARBA" id="ARBA00022448"/>
    </source>
</evidence>
<dbReference type="GO" id="GO:0005829">
    <property type="term" value="C:cytosol"/>
    <property type="evidence" value="ECO:0007669"/>
    <property type="project" value="TreeGrafter"/>
</dbReference>
<dbReference type="Proteomes" id="UP000464787">
    <property type="component" value="Chromosome"/>
</dbReference>
<gene>
    <name evidence="10" type="ORF">GT347_14975</name>
</gene>
<evidence type="ECO:0000256" key="8">
    <source>
        <dbReference type="SAM" id="MobiDB-lite"/>
    </source>
</evidence>
<evidence type="ECO:0000256" key="7">
    <source>
        <dbReference type="ARBA" id="ARBA00023225"/>
    </source>
</evidence>
<keyword evidence="4" id="KW-0813">Transport</keyword>
<accession>A0A857J8R3</accession>
<dbReference type="GO" id="GO:0015031">
    <property type="term" value="P:protein transport"/>
    <property type="evidence" value="ECO:0007669"/>
    <property type="project" value="UniProtKB-KW"/>
</dbReference>
<organism evidence="10 11">
    <name type="scientific">Xylophilus rhododendri</name>
    <dbReference type="NCBI Taxonomy" id="2697032"/>
    <lineage>
        <taxon>Bacteria</taxon>
        <taxon>Pseudomonadati</taxon>
        <taxon>Pseudomonadota</taxon>
        <taxon>Betaproteobacteria</taxon>
        <taxon>Burkholderiales</taxon>
        <taxon>Xylophilus</taxon>
    </lineage>
</organism>
<evidence type="ECO:0000256" key="2">
    <source>
        <dbReference type="ARBA" id="ARBA00006602"/>
    </source>
</evidence>
<keyword evidence="5" id="KW-1005">Bacterial flagellum biogenesis</keyword>
<dbReference type="PANTHER" id="PTHR34982">
    <property type="entry name" value="YOP PROTEINS TRANSLOCATION PROTEIN L"/>
    <property type="match status" value="1"/>
</dbReference>
<feature type="domain" description="Flagellar assembly protein FliH/Type III secretion system HrpE" evidence="9">
    <location>
        <begin position="108"/>
        <end position="242"/>
    </location>
</feature>
<feature type="region of interest" description="Disordered" evidence="8">
    <location>
        <begin position="252"/>
        <end position="271"/>
    </location>
</feature>
<dbReference type="AlphaFoldDB" id="A0A857J8R3"/>
<dbReference type="GO" id="GO:0044781">
    <property type="term" value="P:bacterial-type flagellum organization"/>
    <property type="evidence" value="ECO:0007669"/>
    <property type="project" value="UniProtKB-KW"/>
</dbReference>
<evidence type="ECO:0000259" key="9">
    <source>
        <dbReference type="Pfam" id="PF02108"/>
    </source>
</evidence>
<evidence type="ECO:0000256" key="5">
    <source>
        <dbReference type="ARBA" id="ARBA00022795"/>
    </source>
</evidence>
<name>A0A857J8R3_9BURK</name>
<comment type="similarity">
    <text evidence="2">Belongs to the FliH family.</text>
</comment>
<comment type="function">
    <text evidence="1">Needed for flagellar regrowth and assembly.</text>
</comment>
<keyword evidence="11" id="KW-1185">Reference proteome</keyword>
<evidence type="ECO:0000256" key="1">
    <source>
        <dbReference type="ARBA" id="ARBA00003041"/>
    </source>
</evidence>
<evidence type="ECO:0000256" key="6">
    <source>
        <dbReference type="ARBA" id="ARBA00022927"/>
    </source>
</evidence>
<sequence>MNRRSPTVVKTHAPRGEARLLMTPAAARAIRTAAARETAPPLHAASHPRTAPPSEHHHALFEQAREQAVRAGHAEGLRQGLAEARAQGEQQARQAGQALQAAQQSCEQHKTRLQTLLQALPQALAEAREHCLLGLEETMAALVQQAVCVLLGDKLAAAGAPAAVRQALRTWAQQDRENTAVTVFVHPQDHEALAADPELQAWLQDRGSAAIAWRADARVALGGCLIRSAAGTVDARLETQLAALSQLLRQADHHPPQPAPDGTPPHDHIPA</sequence>
<dbReference type="InterPro" id="IPR018035">
    <property type="entry name" value="Flagellar_FliH/T3SS_HrpE"/>
</dbReference>
<proteinExistence type="inferred from homology"/>
<dbReference type="InterPro" id="IPR051472">
    <property type="entry name" value="T3SS_Stator/FliH"/>
</dbReference>